<comment type="similarity">
    <text evidence="2">Belongs to the SKP1 family.</text>
</comment>
<protein>
    <recommendedName>
        <fullName evidence="2">SKP1-like protein</fullName>
    </recommendedName>
</protein>
<dbReference type="InterPro" id="IPR016072">
    <property type="entry name" value="Skp1_comp_dimer"/>
</dbReference>
<dbReference type="Proteomes" id="UP000036987">
    <property type="component" value="Unassembled WGS sequence"/>
</dbReference>
<dbReference type="Pfam" id="PF01466">
    <property type="entry name" value="Skp1"/>
    <property type="match status" value="1"/>
</dbReference>
<dbReference type="EMBL" id="LFYR01000829">
    <property type="protein sequence ID" value="KMZ68602.1"/>
    <property type="molecule type" value="Genomic_DNA"/>
</dbReference>
<dbReference type="InterPro" id="IPR036296">
    <property type="entry name" value="SKP1-like_dim_sf"/>
</dbReference>
<dbReference type="STRING" id="29655.A0A0K9PK60"/>
<comment type="caution">
    <text evidence="4">The sequence shown here is derived from an EMBL/GenBank/DDBJ whole genome shotgun (WGS) entry which is preliminary data.</text>
</comment>
<dbReference type="GO" id="GO:0005634">
    <property type="term" value="C:nucleus"/>
    <property type="evidence" value="ECO:0000318"/>
    <property type="project" value="GO_Central"/>
</dbReference>
<evidence type="ECO:0000313" key="5">
    <source>
        <dbReference type="Proteomes" id="UP000036987"/>
    </source>
</evidence>
<gene>
    <name evidence="4" type="ORF">ZOSMA_235G00080</name>
</gene>
<comment type="subunit">
    <text evidence="2">Part of a SCF (SKP1-cullin-F-box) protein ligase complex.</text>
</comment>
<name>A0A0K9PK60_ZOSMR</name>
<evidence type="ECO:0000313" key="4">
    <source>
        <dbReference type="EMBL" id="KMZ68602.1"/>
    </source>
</evidence>
<dbReference type="UniPathway" id="UPA00143"/>
<keyword evidence="2" id="KW-0833">Ubl conjugation pathway</keyword>
<accession>A0A0K9PK60</accession>
<organism evidence="4 5">
    <name type="scientific">Zostera marina</name>
    <name type="common">Eelgrass</name>
    <dbReference type="NCBI Taxonomy" id="29655"/>
    <lineage>
        <taxon>Eukaryota</taxon>
        <taxon>Viridiplantae</taxon>
        <taxon>Streptophyta</taxon>
        <taxon>Embryophyta</taxon>
        <taxon>Tracheophyta</taxon>
        <taxon>Spermatophyta</taxon>
        <taxon>Magnoliopsida</taxon>
        <taxon>Liliopsida</taxon>
        <taxon>Zosteraceae</taxon>
        <taxon>Zostera</taxon>
    </lineage>
</organism>
<dbReference type="SUPFAM" id="SSF54695">
    <property type="entry name" value="POZ domain"/>
    <property type="match status" value="1"/>
</dbReference>
<dbReference type="PIRSF" id="PIRSF028729">
    <property type="entry name" value="E3_ubiquit_lig_SCF_Skp"/>
    <property type="match status" value="1"/>
</dbReference>
<dbReference type="PANTHER" id="PTHR11165">
    <property type="entry name" value="SKP1"/>
    <property type="match status" value="1"/>
</dbReference>
<dbReference type="InterPro" id="IPR011333">
    <property type="entry name" value="SKP1/BTB/POZ_sf"/>
</dbReference>
<dbReference type="GO" id="GO:0031146">
    <property type="term" value="P:SCF-dependent proteasomal ubiquitin-dependent protein catabolic process"/>
    <property type="evidence" value="ECO:0000318"/>
    <property type="project" value="GO_Central"/>
</dbReference>
<dbReference type="InterPro" id="IPR016897">
    <property type="entry name" value="SKP1"/>
</dbReference>
<proteinExistence type="inferred from homology"/>
<reference evidence="5" key="1">
    <citation type="journal article" date="2016" name="Nature">
        <title>The genome of the seagrass Zostera marina reveals angiosperm adaptation to the sea.</title>
        <authorList>
            <person name="Olsen J.L."/>
            <person name="Rouze P."/>
            <person name="Verhelst B."/>
            <person name="Lin Y.-C."/>
            <person name="Bayer T."/>
            <person name="Collen J."/>
            <person name="Dattolo E."/>
            <person name="De Paoli E."/>
            <person name="Dittami S."/>
            <person name="Maumus F."/>
            <person name="Michel G."/>
            <person name="Kersting A."/>
            <person name="Lauritano C."/>
            <person name="Lohaus R."/>
            <person name="Toepel M."/>
            <person name="Tonon T."/>
            <person name="Vanneste K."/>
            <person name="Amirebrahimi M."/>
            <person name="Brakel J."/>
            <person name="Bostroem C."/>
            <person name="Chovatia M."/>
            <person name="Grimwood J."/>
            <person name="Jenkins J.W."/>
            <person name="Jueterbock A."/>
            <person name="Mraz A."/>
            <person name="Stam W.T."/>
            <person name="Tice H."/>
            <person name="Bornberg-Bauer E."/>
            <person name="Green P.J."/>
            <person name="Pearson G.A."/>
            <person name="Procaccini G."/>
            <person name="Duarte C.M."/>
            <person name="Schmutz J."/>
            <person name="Reusch T.B.H."/>
            <person name="Van de Peer Y."/>
        </authorList>
    </citation>
    <scope>NUCLEOTIDE SEQUENCE [LARGE SCALE GENOMIC DNA]</scope>
    <source>
        <strain evidence="5">cv. Finnish</strain>
    </source>
</reference>
<feature type="domain" description="SKP1 component dimerisation" evidence="3">
    <location>
        <begin position="101"/>
        <end position="148"/>
    </location>
</feature>
<sequence>MEPKVILKSNDGQEFDLNENLFSQSLLITRSLNKQNIVLIEIDTANGSTVELILNFMEKQLERISSGEDSSDFIKWQERFLFKKHYDFDSILQTACALEIKHLVDLVCKAIAEAMAGKSVEEIRKILHITNDFSAAEEHEARREIDWAMI</sequence>
<dbReference type="GO" id="GO:0097602">
    <property type="term" value="F:cullin family protein binding"/>
    <property type="evidence" value="ECO:0000318"/>
    <property type="project" value="GO_Central"/>
</dbReference>
<dbReference type="GO" id="GO:0005737">
    <property type="term" value="C:cytoplasm"/>
    <property type="evidence" value="ECO:0000318"/>
    <property type="project" value="GO_Central"/>
</dbReference>
<keyword evidence="5" id="KW-1185">Reference proteome</keyword>
<dbReference type="Gene3D" id="3.30.710.10">
    <property type="entry name" value="Potassium Channel Kv1.1, Chain A"/>
    <property type="match status" value="1"/>
</dbReference>
<comment type="pathway">
    <text evidence="1 2">Protein modification; protein ubiquitination.</text>
</comment>
<dbReference type="OrthoDB" id="7827685at2759"/>
<evidence type="ECO:0000256" key="2">
    <source>
        <dbReference type="PIRNR" id="PIRNR028729"/>
    </source>
</evidence>
<comment type="function">
    <text evidence="2">Involved in ubiquitination and subsequent proteasomal degradation of target proteins. Together with CUL1, RBX1 and a F-box protein, it forms a SCF E3 ubiquitin ligase complex. The functional specificity of this complex depends on the type of F-box protein. In the SCF complex, it serves as an adapter that links the F-box protein to CUL1.</text>
</comment>
<dbReference type="SUPFAM" id="SSF81382">
    <property type="entry name" value="Skp1 dimerisation domain-like"/>
    <property type="match status" value="1"/>
</dbReference>
<dbReference type="OMA" id="AADYMDI"/>
<evidence type="ECO:0000256" key="1">
    <source>
        <dbReference type="ARBA" id="ARBA00004906"/>
    </source>
</evidence>
<evidence type="ECO:0000259" key="3">
    <source>
        <dbReference type="Pfam" id="PF01466"/>
    </source>
</evidence>
<dbReference type="GO" id="GO:0016567">
    <property type="term" value="P:protein ubiquitination"/>
    <property type="evidence" value="ECO:0007669"/>
    <property type="project" value="UniProtKB-UniRule"/>
</dbReference>
<dbReference type="AlphaFoldDB" id="A0A0K9PK60"/>